<feature type="transmembrane region" description="Helical" evidence="10">
    <location>
        <begin position="414"/>
        <end position="432"/>
    </location>
</feature>
<dbReference type="PATRIC" id="fig|1203554.3.peg.565"/>
<evidence type="ECO:0000313" key="13">
    <source>
        <dbReference type="Proteomes" id="UP000014400"/>
    </source>
</evidence>
<feature type="transmembrane region" description="Helical" evidence="10">
    <location>
        <begin position="161"/>
        <end position="180"/>
    </location>
</feature>
<dbReference type="EMBL" id="ATCF01000011">
    <property type="protein sequence ID" value="EPE00740.1"/>
    <property type="molecule type" value="Genomic_DNA"/>
</dbReference>
<evidence type="ECO:0000256" key="4">
    <source>
        <dbReference type="ARBA" id="ARBA00022960"/>
    </source>
</evidence>
<name>S3CJS0_9BURK</name>
<dbReference type="GO" id="GO:0009252">
    <property type="term" value="P:peptidoglycan biosynthetic process"/>
    <property type="evidence" value="ECO:0007669"/>
    <property type="project" value="UniProtKB-UniRule"/>
</dbReference>
<feature type="transmembrane region" description="Helical" evidence="10">
    <location>
        <begin position="232"/>
        <end position="260"/>
    </location>
</feature>
<keyword evidence="5 10" id="KW-0573">Peptidoglycan synthesis</keyword>
<comment type="similarity">
    <text evidence="9 10 11">Belongs to the MurJ/MviN family.</text>
</comment>
<dbReference type="NCBIfam" id="TIGR01695">
    <property type="entry name" value="murJ_mviN"/>
    <property type="match status" value="1"/>
</dbReference>
<dbReference type="InterPro" id="IPR051050">
    <property type="entry name" value="Lipid_II_flippase_MurJ/MviN"/>
</dbReference>
<evidence type="ECO:0000256" key="5">
    <source>
        <dbReference type="ARBA" id="ARBA00022984"/>
    </source>
</evidence>
<evidence type="ECO:0000256" key="10">
    <source>
        <dbReference type="HAMAP-Rule" id="MF_02078"/>
    </source>
</evidence>
<feature type="transmembrane region" description="Helical" evidence="10">
    <location>
        <begin position="389"/>
        <end position="408"/>
    </location>
</feature>
<keyword evidence="10 11" id="KW-0961">Cell wall biogenesis/degradation</keyword>
<dbReference type="PRINTS" id="PR01806">
    <property type="entry name" value="VIRFACTRMVIN"/>
</dbReference>
<evidence type="ECO:0000256" key="6">
    <source>
        <dbReference type="ARBA" id="ARBA00022989"/>
    </source>
</evidence>
<feature type="transmembrane region" description="Helical" evidence="10">
    <location>
        <begin position="186"/>
        <end position="211"/>
    </location>
</feature>
<dbReference type="eggNOG" id="COG0728">
    <property type="taxonomic scope" value="Bacteria"/>
</dbReference>
<feature type="transmembrane region" description="Helical" evidence="10">
    <location>
        <begin position="87"/>
        <end position="114"/>
    </location>
</feature>
<keyword evidence="10" id="KW-0997">Cell inner membrane</keyword>
<comment type="pathway">
    <text evidence="10">Cell wall biogenesis; peptidoglycan biosynthesis.</text>
</comment>
<dbReference type="AlphaFoldDB" id="S3CJS0"/>
<dbReference type="GO" id="GO:0005886">
    <property type="term" value="C:plasma membrane"/>
    <property type="evidence" value="ECO:0007669"/>
    <property type="project" value="UniProtKB-SubCell"/>
</dbReference>
<dbReference type="HAMAP" id="MF_02078">
    <property type="entry name" value="MurJ_MviN"/>
    <property type="match status" value="1"/>
</dbReference>
<organism evidence="12 13">
    <name type="scientific">Sutterella wadsworthensis HGA0223</name>
    <dbReference type="NCBI Taxonomy" id="1203554"/>
    <lineage>
        <taxon>Bacteria</taxon>
        <taxon>Pseudomonadati</taxon>
        <taxon>Pseudomonadota</taxon>
        <taxon>Betaproteobacteria</taxon>
        <taxon>Burkholderiales</taxon>
        <taxon>Sutterellaceae</taxon>
        <taxon>Sutterella</taxon>
    </lineage>
</organism>
<comment type="caution">
    <text evidence="12">The sequence shown here is derived from an EMBL/GenBank/DDBJ whole genome shotgun (WGS) entry which is preliminary data.</text>
</comment>
<gene>
    <name evidence="10" type="primary">murJ</name>
    <name evidence="12" type="ORF">HMPREF1476_00581</name>
</gene>
<dbReference type="GO" id="GO:0034204">
    <property type="term" value="P:lipid translocation"/>
    <property type="evidence" value="ECO:0007669"/>
    <property type="project" value="TreeGrafter"/>
</dbReference>
<accession>S3CJS0</accession>
<proteinExistence type="inferred from homology"/>
<dbReference type="RefSeq" id="WP_016473949.1">
    <property type="nucleotide sequence ID" value="NZ_KE150480.1"/>
</dbReference>
<feature type="transmembrane region" description="Helical" evidence="10">
    <location>
        <begin position="480"/>
        <end position="503"/>
    </location>
</feature>
<dbReference type="PANTHER" id="PTHR47019:SF1">
    <property type="entry name" value="LIPID II FLIPPASE MURJ"/>
    <property type="match status" value="1"/>
</dbReference>
<comment type="function">
    <text evidence="8 10 11">Involved in peptidoglycan biosynthesis. Transports lipid-linked peptidoglycan precursors from the inner to the outer leaflet of the cytoplasmic membrane.</text>
</comment>
<evidence type="ECO:0000256" key="1">
    <source>
        <dbReference type="ARBA" id="ARBA00004651"/>
    </source>
</evidence>
<protein>
    <recommendedName>
        <fullName evidence="10">Probable lipid II flippase MurJ</fullName>
    </recommendedName>
</protein>
<dbReference type="GO" id="GO:0071555">
    <property type="term" value="P:cell wall organization"/>
    <property type="evidence" value="ECO:0007669"/>
    <property type="project" value="UniProtKB-UniRule"/>
</dbReference>
<evidence type="ECO:0000256" key="8">
    <source>
        <dbReference type="ARBA" id="ARBA00060041"/>
    </source>
</evidence>
<feature type="transmembrane region" description="Helical" evidence="10">
    <location>
        <begin position="280"/>
        <end position="301"/>
    </location>
</feature>
<keyword evidence="3 10" id="KW-0812">Transmembrane</keyword>
<dbReference type="CDD" id="cd13123">
    <property type="entry name" value="MATE_MurJ_like"/>
    <property type="match status" value="1"/>
</dbReference>
<dbReference type="Proteomes" id="UP000014400">
    <property type="component" value="Unassembled WGS sequence"/>
</dbReference>
<dbReference type="UniPathway" id="UPA00219"/>
<comment type="subcellular location">
    <subcellularLocation>
        <location evidence="10">Cell inner membrane</location>
        <topology evidence="10">Multi-pass membrane protein</topology>
    </subcellularLocation>
    <subcellularLocation>
        <location evidence="1">Cell membrane</location>
        <topology evidence="1">Multi-pass membrane protein</topology>
    </subcellularLocation>
</comment>
<keyword evidence="6 10" id="KW-1133">Transmembrane helix</keyword>
<feature type="transmembrane region" description="Helical" evidence="10">
    <location>
        <begin position="313"/>
        <end position="332"/>
    </location>
</feature>
<evidence type="ECO:0000313" key="12">
    <source>
        <dbReference type="EMBL" id="EPE00740.1"/>
    </source>
</evidence>
<dbReference type="GO" id="GO:0015648">
    <property type="term" value="F:lipid-linked peptidoglycan transporter activity"/>
    <property type="evidence" value="ECO:0007669"/>
    <property type="project" value="UniProtKB-UniRule"/>
</dbReference>
<evidence type="ECO:0000256" key="7">
    <source>
        <dbReference type="ARBA" id="ARBA00023136"/>
    </source>
</evidence>
<evidence type="ECO:0000256" key="9">
    <source>
        <dbReference type="ARBA" id="ARBA00061532"/>
    </source>
</evidence>
<keyword evidence="10 11" id="KW-0813">Transport</keyword>
<dbReference type="STRING" id="1203554.HMPREF1476_00581"/>
<dbReference type="HOGENOM" id="CLU_006797_5_3_4"/>
<feature type="transmembrane region" description="Helical" evidence="10">
    <location>
        <begin position="134"/>
        <end position="154"/>
    </location>
</feature>
<dbReference type="PIRSF" id="PIRSF002869">
    <property type="entry name" value="MviN"/>
    <property type="match status" value="1"/>
</dbReference>
<evidence type="ECO:0000256" key="2">
    <source>
        <dbReference type="ARBA" id="ARBA00022475"/>
    </source>
</evidence>
<reference evidence="12 13" key="1">
    <citation type="submission" date="2013-04" db="EMBL/GenBank/DDBJ databases">
        <title>The Genome Sequence of Sutterella wadsworthensis HGA0223.</title>
        <authorList>
            <consortium name="The Broad Institute Genomics Platform"/>
            <person name="Earl A."/>
            <person name="Ward D."/>
            <person name="Feldgarden M."/>
            <person name="Gevers D."/>
            <person name="Schmidt T.M."/>
            <person name="Dover J."/>
            <person name="Dai D."/>
            <person name="Walker B."/>
            <person name="Young S."/>
            <person name="Zeng Q."/>
            <person name="Gargeya S."/>
            <person name="Fitzgerald M."/>
            <person name="Haas B."/>
            <person name="Abouelleil A."/>
            <person name="Allen A.W."/>
            <person name="Alvarado L."/>
            <person name="Arachchi H.M."/>
            <person name="Berlin A.M."/>
            <person name="Chapman S.B."/>
            <person name="Gainer-Dewar J."/>
            <person name="Goldberg J."/>
            <person name="Griggs A."/>
            <person name="Gujja S."/>
            <person name="Hansen M."/>
            <person name="Howarth C."/>
            <person name="Imamovic A."/>
            <person name="Ireland A."/>
            <person name="Larimer J."/>
            <person name="McCowan C."/>
            <person name="Murphy C."/>
            <person name="Pearson M."/>
            <person name="Poon T.W."/>
            <person name="Priest M."/>
            <person name="Roberts A."/>
            <person name="Saif S."/>
            <person name="Shea T."/>
            <person name="Sisk P."/>
            <person name="Sykes S."/>
            <person name="Wortman J."/>
            <person name="Nusbaum C."/>
            <person name="Birren B."/>
        </authorList>
    </citation>
    <scope>NUCLEOTIDE SEQUENCE [LARGE SCALE GENOMIC DNA]</scope>
    <source>
        <strain evidence="12 13">HGA0223</strain>
    </source>
</reference>
<keyword evidence="4 10" id="KW-0133">Cell shape</keyword>
<sequence>MSLFKSAATISALTLASRITGVIRDMLIARYFGATAATDAFYVAFRLPNMLRRLFAEGAFQQAFVPMLSDVHANSSPEAEKRFIDHVFTVLAAAVLLASVLGVLAAPLLVWLIASGLRETPEAFDLAAALTRVMFPYIAFMSLVALAASILNTLKKFAISAATPILLNLSFIVCSVVLAPRLEEPIWALAAAVVLGGVLQLAAQILALARLGVFVRPRSLKESLGDSAVRRVLALMAPAVFGVGVAQLSILINTNIASWLGHGAVTWLNYADRLMEFPTALLGVALGTVLLPSLSAAYAKGNEVRYNALLDHGLRLVVLVGVPAAVGLWLTAELLVSFLFQGRSFTPTDVHQTAIAVVGYAVGLIGLIGLKIIAPAFYARKDIRTPVRAAMASLVAVQAINLVVVPLFAHAGLALSVGLGSLVNSGILLCVLRRRGIYSPAAGWLKIWLRTAVAVALMGAAVWWGQQGIDWTTLSWKMRGLGVCAVVAGAAVIYFGSLFALGWRPRELRPVKE</sequence>
<keyword evidence="2 10" id="KW-1003">Cell membrane</keyword>
<evidence type="ECO:0000256" key="3">
    <source>
        <dbReference type="ARBA" id="ARBA00022692"/>
    </source>
</evidence>
<keyword evidence="7 10" id="KW-0472">Membrane</keyword>
<keyword evidence="13" id="KW-1185">Reference proteome</keyword>
<dbReference type="GO" id="GO:0008360">
    <property type="term" value="P:regulation of cell shape"/>
    <property type="evidence" value="ECO:0007669"/>
    <property type="project" value="UniProtKB-UniRule"/>
</dbReference>
<dbReference type="PANTHER" id="PTHR47019">
    <property type="entry name" value="LIPID II FLIPPASE MURJ"/>
    <property type="match status" value="1"/>
</dbReference>
<dbReference type="Pfam" id="PF03023">
    <property type="entry name" value="MurJ"/>
    <property type="match status" value="1"/>
</dbReference>
<feature type="transmembrane region" description="Helical" evidence="10">
    <location>
        <begin position="444"/>
        <end position="465"/>
    </location>
</feature>
<feature type="transmembrane region" description="Helical" evidence="10">
    <location>
        <begin position="352"/>
        <end position="377"/>
    </location>
</feature>
<evidence type="ECO:0000256" key="11">
    <source>
        <dbReference type="PIRNR" id="PIRNR002869"/>
    </source>
</evidence>
<dbReference type="InterPro" id="IPR004268">
    <property type="entry name" value="MurJ"/>
</dbReference>